<comment type="catalytic activity">
    <reaction evidence="9">
        <text>3 propionate 3-nitronate + 3 O2 + H2O = 3 3-oxopropanoate + 2 nitrate + nitrite + H2O2 + 3 H(+)</text>
        <dbReference type="Rhea" id="RHEA:57332"/>
        <dbReference type="ChEBI" id="CHEBI:15377"/>
        <dbReference type="ChEBI" id="CHEBI:15378"/>
        <dbReference type="ChEBI" id="CHEBI:15379"/>
        <dbReference type="ChEBI" id="CHEBI:16240"/>
        <dbReference type="ChEBI" id="CHEBI:16301"/>
        <dbReference type="ChEBI" id="CHEBI:17632"/>
        <dbReference type="ChEBI" id="CHEBI:33190"/>
        <dbReference type="ChEBI" id="CHEBI:136067"/>
    </reaction>
</comment>
<dbReference type="InterPro" id="IPR001295">
    <property type="entry name" value="Dihydroorotate_DH_CS"/>
</dbReference>
<reference evidence="11 12" key="1">
    <citation type="submission" date="2020-02" db="EMBL/GenBank/DDBJ databases">
        <authorList>
            <person name="Brisse S."/>
        </authorList>
    </citation>
    <scope>NUCLEOTIDE SEQUENCE [LARGE SCALE GENOMIC DNA]</scope>
    <source>
        <strain evidence="11">CIP107547</strain>
    </source>
</reference>
<evidence type="ECO:0000313" key="11">
    <source>
        <dbReference type="EMBL" id="CAB0607533.1"/>
    </source>
</evidence>
<dbReference type="PANTHER" id="PTHR42747">
    <property type="entry name" value="NITRONATE MONOOXYGENASE-RELATED"/>
    <property type="match status" value="1"/>
</dbReference>
<evidence type="ECO:0000256" key="5">
    <source>
        <dbReference type="ARBA" id="ARBA00022643"/>
    </source>
</evidence>
<dbReference type="PROSITE" id="PS00912">
    <property type="entry name" value="DHODEHASE_2"/>
    <property type="match status" value="1"/>
</dbReference>
<keyword evidence="5" id="KW-0288">FMN</keyword>
<dbReference type="GO" id="GO:0006207">
    <property type="term" value="P:'de novo' pyrimidine nucleobase biosynthetic process"/>
    <property type="evidence" value="ECO:0007669"/>
    <property type="project" value="InterPro"/>
</dbReference>
<dbReference type="GO" id="GO:0018580">
    <property type="term" value="F:nitronate monooxygenase activity"/>
    <property type="evidence" value="ECO:0007669"/>
    <property type="project" value="InterPro"/>
</dbReference>
<evidence type="ECO:0000256" key="6">
    <source>
        <dbReference type="ARBA" id="ARBA00023002"/>
    </source>
</evidence>
<evidence type="ECO:0000256" key="7">
    <source>
        <dbReference type="ARBA" id="ARBA00023033"/>
    </source>
</evidence>
<evidence type="ECO:0000256" key="9">
    <source>
        <dbReference type="ARBA" id="ARBA00049401"/>
    </source>
</evidence>
<dbReference type="EMBL" id="CADDAV010000020">
    <property type="protein sequence ID" value="CAB0607533.1"/>
    <property type="molecule type" value="Genomic_DNA"/>
</dbReference>
<comment type="caution">
    <text evidence="11">The sequence shown here is derived from an EMBL/GenBank/DDBJ whole genome shotgun (WGS) entry which is preliminary data.</text>
</comment>
<dbReference type="PANTHER" id="PTHR42747:SF3">
    <property type="entry name" value="NITRONATE MONOOXYGENASE-RELATED"/>
    <property type="match status" value="1"/>
</dbReference>
<dbReference type="Pfam" id="PF03060">
    <property type="entry name" value="NMO"/>
    <property type="match status" value="1"/>
</dbReference>
<keyword evidence="6" id="KW-0560">Oxidoreductase</keyword>
<dbReference type="SUPFAM" id="SSF51905">
    <property type="entry name" value="FAD/NAD(P)-binding domain"/>
    <property type="match status" value="1"/>
</dbReference>
<keyword evidence="7" id="KW-0503">Monooxygenase</keyword>
<dbReference type="CDD" id="cd04730">
    <property type="entry name" value="NPD_like"/>
    <property type="match status" value="1"/>
</dbReference>
<dbReference type="InterPro" id="IPR004136">
    <property type="entry name" value="NMO"/>
</dbReference>
<dbReference type="InterPro" id="IPR038732">
    <property type="entry name" value="HpyO/CreE_NAD-binding"/>
</dbReference>
<evidence type="ECO:0000256" key="8">
    <source>
        <dbReference type="ARBA" id="ARBA00031155"/>
    </source>
</evidence>
<evidence type="ECO:0000259" key="10">
    <source>
        <dbReference type="Pfam" id="PF13454"/>
    </source>
</evidence>
<proteinExistence type="inferred from homology"/>
<accession>A0A811G267</accession>
<evidence type="ECO:0000256" key="3">
    <source>
        <dbReference type="ARBA" id="ARBA00022575"/>
    </source>
</evidence>
<protein>
    <recommendedName>
        <fullName evidence="8">Propionate 3-nitronate monooxygenase</fullName>
    </recommendedName>
</protein>
<evidence type="ECO:0000256" key="1">
    <source>
        <dbReference type="ARBA" id="ARBA00001917"/>
    </source>
</evidence>
<keyword evidence="4" id="KW-0285">Flavoprotein</keyword>
<comment type="cofactor">
    <cofactor evidence="1">
        <name>FMN</name>
        <dbReference type="ChEBI" id="CHEBI:58210"/>
    </cofactor>
</comment>
<evidence type="ECO:0000256" key="2">
    <source>
        <dbReference type="ARBA" id="ARBA00009881"/>
    </source>
</evidence>
<dbReference type="GO" id="GO:0009636">
    <property type="term" value="P:response to toxic substance"/>
    <property type="evidence" value="ECO:0007669"/>
    <property type="project" value="UniProtKB-KW"/>
</dbReference>
<evidence type="ECO:0000313" key="12">
    <source>
        <dbReference type="Proteomes" id="UP000480222"/>
    </source>
</evidence>
<sequence>MITLKRPLILAPMAGGPSAPELCVAVTNAGGLGNIAAGYLTPEKLISAIQQVEGEADGPYGINIFCPLPDRERSSKDQDLWKRYRVLLEKDTQILGELPEQPFTGDDFYREKIDIALSSQAQVVSFTFGYPDETLIHEFQEAGKSVVLNATTPHEIDFLASTSCDAICVQGAEAGGHRATVLSTESEGSTHSTSELLEYALSKVSKPVIAAGGIATAKEALALLRRGAWAIQVGTHFLLADEAGTKHTHKIALKELSGRPTTLTKAFTGRLARAITNTFTEKYSQSAPSMYPELHHLTSELRANANYAGDVESLNLWAGVNYGCTHSAPAADIVDELTPYSTSLGVGRVVPLAAQVAVVGGGPRGLAVVERTLDRLAHSNDREETPVLVWFDDSSFGSGKVWNPYQTPALLMNTVASQLSGFPDSSAGIEGRYLEGPTFYEWLKSEKASAFLHSDPVLLEEALQTGPDTYTSRALYGAYLHWVASQVVTAYRDYVDIHLVPTRVLSISDQEGAYALMDSDGHTVVVKNVVLAVGHTSQQMSESELEMARSANQAGLIYLPRGGASPKETSRISPNDTVILRGMGLTFLTIWNCLPNIVAGGSPQTGIPSGTFPQERNRR</sequence>
<organism evidence="11 12">
    <name type="scientific">Corynebacterium diphtheriae</name>
    <dbReference type="NCBI Taxonomy" id="1717"/>
    <lineage>
        <taxon>Bacteria</taxon>
        <taxon>Bacillati</taxon>
        <taxon>Actinomycetota</taxon>
        <taxon>Actinomycetes</taxon>
        <taxon>Mycobacteriales</taxon>
        <taxon>Corynebacteriaceae</taxon>
        <taxon>Corynebacterium</taxon>
    </lineage>
</organism>
<dbReference type="AlphaFoldDB" id="A0A811G267"/>
<dbReference type="SUPFAM" id="SSF51412">
    <property type="entry name" value="Inosine monophosphate dehydrogenase (IMPDH)"/>
    <property type="match status" value="1"/>
</dbReference>
<dbReference type="Pfam" id="PF13454">
    <property type="entry name" value="NAD_binding_9"/>
    <property type="match status" value="1"/>
</dbReference>
<dbReference type="GO" id="GO:0016627">
    <property type="term" value="F:oxidoreductase activity, acting on the CH-CH group of donors"/>
    <property type="evidence" value="ECO:0007669"/>
    <property type="project" value="InterPro"/>
</dbReference>
<dbReference type="Gene3D" id="3.20.20.70">
    <property type="entry name" value="Aldolase class I"/>
    <property type="match status" value="1"/>
</dbReference>
<feature type="domain" description="FAD-dependent urate hydroxylase HpyO/Asp monooxygenase CreE-like FAD/NAD(P)-binding" evidence="10">
    <location>
        <begin position="357"/>
        <end position="535"/>
    </location>
</feature>
<evidence type="ECO:0000256" key="4">
    <source>
        <dbReference type="ARBA" id="ARBA00022630"/>
    </source>
</evidence>
<dbReference type="InterPro" id="IPR013785">
    <property type="entry name" value="Aldolase_TIM"/>
</dbReference>
<dbReference type="Proteomes" id="UP000480222">
    <property type="component" value="Unassembled WGS sequence"/>
</dbReference>
<gene>
    <name evidence="11" type="ORF">CIP107547_01574</name>
</gene>
<name>A0A811G267_CORDP</name>
<keyword evidence="3" id="KW-0216">Detoxification</keyword>
<dbReference type="RefSeq" id="WP_241807369.1">
    <property type="nucleotide sequence ID" value="NZ_CP196056.1"/>
</dbReference>
<dbReference type="InterPro" id="IPR036188">
    <property type="entry name" value="FAD/NAD-bd_sf"/>
</dbReference>
<comment type="similarity">
    <text evidence="2">Belongs to the nitronate monooxygenase family. NMO class I subfamily.</text>
</comment>